<evidence type="ECO:0000259" key="10">
    <source>
        <dbReference type="Pfam" id="PF07732"/>
    </source>
</evidence>
<keyword evidence="7" id="KW-0732">Signal</keyword>
<evidence type="ECO:0000313" key="12">
    <source>
        <dbReference type="Proteomes" id="UP000807342"/>
    </source>
</evidence>
<evidence type="ECO:0000256" key="2">
    <source>
        <dbReference type="ARBA" id="ARBA00022723"/>
    </source>
</evidence>
<dbReference type="GO" id="GO:0016491">
    <property type="term" value="F:oxidoreductase activity"/>
    <property type="evidence" value="ECO:0007669"/>
    <property type="project" value="UniProtKB-KW"/>
</dbReference>
<dbReference type="PROSITE" id="PS00080">
    <property type="entry name" value="MULTICOPPER_OXIDASE2"/>
    <property type="match status" value="1"/>
</dbReference>
<evidence type="ECO:0000259" key="9">
    <source>
        <dbReference type="Pfam" id="PF07731"/>
    </source>
</evidence>
<keyword evidence="6" id="KW-0325">Glycoprotein</keyword>
<dbReference type="PANTHER" id="PTHR11709:SF511">
    <property type="entry name" value="LACCASE"/>
    <property type="match status" value="1"/>
</dbReference>
<feature type="domain" description="Plastocyanin-like" evidence="10">
    <location>
        <begin position="40"/>
        <end position="158"/>
    </location>
</feature>
<dbReference type="Gene3D" id="2.60.40.420">
    <property type="entry name" value="Cupredoxins - blue copper proteins"/>
    <property type="match status" value="3"/>
</dbReference>
<proteinExistence type="inferred from homology"/>
<keyword evidence="2" id="KW-0479">Metal-binding</keyword>
<dbReference type="SUPFAM" id="SSF49503">
    <property type="entry name" value="Cupredoxins"/>
    <property type="match status" value="3"/>
</dbReference>
<evidence type="ECO:0000259" key="8">
    <source>
        <dbReference type="Pfam" id="PF00394"/>
    </source>
</evidence>
<dbReference type="PROSITE" id="PS00079">
    <property type="entry name" value="MULTICOPPER_OXIDASE1"/>
    <property type="match status" value="2"/>
</dbReference>
<dbReference type="OrthoDB" id="2121828at2759"/>
<evidence type="ECO:0000256" key="7">
    <source>
        <dbReference type="SAM" id="SignalP"/>
    </source>
</evidence>
<reference evidence="11" key="1">
    <citation type="submission" date="2020-11" db="EMBL/GenBank/DDBJ databases">
        <authorList>
            <consortium name="DOE Joint Genome Institute"/>
            <person name="Ahrendt S."/>
            <person name="Riley R."/>
            <person name="Andreopoulos W."/>
            <person name="Labutti K."/>
            <person name="Pangilinan J."/>
            <person name="Ruiz-Duenas F.J."/>
            <person name="Barrasa J.M."/>
            <person name="Sanchez-Garcia M."/>
            <person name="Camarero S."/>
            <person name="Miyauchi S."/>
            <person name="Serrano A."/>
            <person name="Linde D."/>
            <person name="Babiker R."/>
            <person name="Drula E."/>
            <person name="Ayuso-Fernandez I."/>
            <person name="Pacheco R."/>
            <person name="Padilla G."/>
            <person name="Ferreira P."/>
            <person name="Barriuso J."/>
            <person name="Kellner H."/>
            <person name="Castanera R."/>
            <person name="Alfaro M."/>
            <person name="Ramirez L."/>
            <person name="Pisabarro A.G."/>
            <person name="Kuo A."/>
            <person name="Tritt A."/>
            <person name="Lipzen A."/>
            <person name="He G."/>
            <person name="Yan M."/>
            <person name="Ng V."/>
            <person name="Cullen D."/>
            <person name="Martin F."/>
            <person name="Rosso M.-N."/>
            <person name="Henrissat B."/>
            <person name="Hibbett D."/>
            <person name="Martinez A.T."/>
            <person name="Grigoriev I.V."/>
        </authorList>
    </citation>
    <scope>NUCLEOTIDE SEQUENCE</scope>
    <source>
        <strain evidence="11">MF-IS2</strain>
    </source>
</reference>
<keyword evidence="5" id="KW-1015">Disulfide bond</keyword>
<dbReference type="InterPro" id="IPR001117">
    <property type="entry name" value="Cu-oxidase_2nd"/>
</dbReference>
<dbReference type="Pfam" id="PF07731">
    <property type="entry name" value="Cu-oxidase_2"/>
    <property type="match status" value="1"/>
</dbReference>
<dbReference type="CDD" id="cd13903">
    <property type="entry name" value="CuRO_3_Tv-LCC_like"/>
    <property type="match status" value="1"/>
</dbReference>
<dbReference type="InterPro" id="IPR011707">
    <property type="entry name" value="Cu-oxidase-like_N"/>
</dbReference>
<feature type="chain" id="PRO_5040333621" evidence="7">
    <location>
        <begin position="21"/>
        <end position="543"/>
    </location>
</feature>
<dbReference type="FunFam" id="2.60.40.420:FF:000045">
    <property type="entry name" value="Laccase 2"/>
    <property type="match status" value="1"/>
</dbReference>
<dbReference type="InterPro" id="IPR002355">
    <property type="entry name" value="Cu_oxidase_Cu_BS"/>
</dbReference>
<comment type="caution">
    <text evidence="11">The sequence shown here is derived from an EMBL/GenBank/DDBJ whole genome shotgun (WGS) entry which is preliminary data.</text>
</comment>
<sequence>MKLTVTSLLLALLHSRSAFSAAVTAPAKVTKQVTLDIVNVEAAPDGFQRSIISANGKYPGTLITANKGDTLVVTVNNKLTDATMRRSTSMDFDGIFFTTQNAFMEGTPFVTACPIAPNASFVYTLPLGEQAGTFWYHSQLSVQYVDGLRGPLIIYDPEDPHRNLYDVDNEDTIWQVGDWWHNSTIPLLDGYVATGIVPVSDSGTFNGAGRFNGGPEVPFFVQNVQAGKRYRFRIINQSARNVFTMSVDNHDLTVIAADGVETVAHTVNEIQMFAGQRYDVVLHANQPVGNYWINAPFVGGDPTRNLNQNGTLSRAILRYAGARAVDPAGPMTDGPANPNLLLESDLRPLVPEVVPPADMNITLELVVTTGKAQWNVNGVSYLPPTTPTLVKILDGQTDQAAFNQTENTFLLPANQTVQIIFPPSEDDEAHHKKIDQDVHRRATAFHLHGNNFWLIKSNFSDVINEVNPIRRDVAPVGSAGTIVRFRTDNPGPWFFHCHIFWHMQAGLATVMVQDVDGIAAGDRPNQAWETLCPAYDALPAELQ</sequence>
<evidence type="ECO:0000256" key="6">
    <source>
        <dbReference type="ARBA" id="ARBA00023180"/>
    </source>
</evidence>
<dbReference type="Pfam" id="PF00394">
    <property type="entry name" value="Cu-oxidase"/>
    <property type="match status" value="1"/>
</dbReference>
<feature type="domain" description="Plastocyanin-like" evidence="9">
    <location>
        <begin position="381"/>
        <end position="514"/>
    </location>
</feature>
<feature type="signal peptide" evidence="7">
    <location>
        <begin position="1"/>
        <end position="20"/>
    </location>
</feature>
<organism evidence="11 12">
    <name type="scientific">Macrolepiota fuliginosa MF-IS2</name>
    <dbReference type="NCBI Taxonomy" id="1400762"/>
    <lineage>
        <taxon>Eukaryota</taxon>
        <taxon>Fungi</taxon>
        <taxon>Dikarya</taxon>
        <taxon>Basidiomycota</taxon>
        <taxon>Agaricomycotina</taxon>
        <taxon>Agaricomycetes</taxon>
        <taxon>Agaricomycetidae</taxon>
        <taxon>Agaricales</taxon>
        <taxon>Agaricineae</taxon>
        <taxon>Agaricaceae</taxon>
        <taxon>Macrolepiota</taxon>
    </lineage>
</organism>
<dbReference type="Proteomes" id="UP000807342">
    <property type="component" value="Unassembled WGS sequence"/>
</dbReference>
<feature type="domain" description="Plastocyanin-like" evidence="8">
    <location>
        <begin position="170"/>
        <end position="322"/>
    </location>
</feature>
<gene>
    <name evidence="11" type="ORF">P691DRAFT_776589</name>
</gene>
<evidence type="ECO:0000256" key="4">
    <source>
        <dbReference type="ARBA" id="ARBA00023008"/>
    </source>
</evidence>
<dbReference type="InterPro" id="IPR033138">
    <property type="entry name" value="Cu_oxidase_CS"/>
</dbReference>
<evidence type="ECO:0000256" key="3">
    <source>
        <dbReference type="ARBA" id="ARBA00023002"/>
    </source>
</evidence>
<dbReference type="GO" id="GO:0005507">
    <property type="term" value="F:copper ion binding"/>
    <property type="evidence" value="ECO:0007669"/>
    <property type="project" value="InterPro"/>
</dbReference>
<dbReference type="InterPro" id="IPR008972">
    <property type="entry name" value="Cupredoxin"/>
</dbReference>
<keyword evidence="3" id="KW-0560">Oxidoreductase</keyword>
<evidence type="ECO:0000313" key="11">
    <source>
        <dbReference type="EMBL" id="KAF9446796.1"/>
    </source>
</evidence>
<name>A0A9P6BZZ3_9AGAR</name>
<dbReference type="Pfam" id="PF07732">
    <property type="entry name" value="Cu-oxidase_3"/>
    <property type="match status" value="1"/>
</dbReference>
<dbReference type="PANTHER" id="PTHR11709">
    <property type="entry name" value="MULTI-COPPER OXIDASE"/>
    <property type="match status" value="1"/>
</dbReference>
<comment type="similarity">
    <text evidence="1">Belongs to the multicopper oxidase family.</text>
</comment>
<dbReference type="InterPro" id="IPR045087">
    <property type="entry name" value="Cu-oxidase_fam"/>
</dbReference>
<dbReference type="InterPro" id="IPR011706">
    <property type="entry name" value="Cu-oxidase_C"/>
</dbReference>
<evidence type="ECO:0000256" key="5">
    <source>
        <dbReference type="ARBA" id="ARBA00023157"/>
    </source>
</evidence>
<dbReference type="AlphaFoldDB" id="A0A9P6BZZ3"/>
<keyword evidence="4" id="KW-0186">Copper</keyword>
<evidence type="ECO:0000256" key="1">
    <source>
        <dbReference type="ARBA" id="ARBA00010609"/>
    </source>
</evidence>
<protein>
    <submittedName>
        <fullName evidence="11">Multicopper oxidase</fullName>
    </submittedName>
</protein>
<dbReference type="EMBL" id="MU151228">
    <property type="protein sequence ID" value="KAF9446796.1"/>
    <property type="molecule type" value="Genomic_DNA"/>
</dbReference>
<accession>A0A9P6BZZ3</accession>
<keyword evidence="12" id="KW-1185">Reference proteome</keyword>